<name>A0A7G1KPM7_9NOCA</name>
<evidence type="ECO:0000256" key="1">
    <source>
        <dbReference type="ARBA" id="ARBA00007664"/>
    </source>
</evidence>
<keyword evidence="3" id="KW-0732">Signal</keyword>
<dbReference type="PROSITE" id="PS50240">
    <property type="entry name" value="TRYPSIN_DOM"/>
    <property type="match status" value="1"/>
</dbReference>
<dbReference type="InterPro" id="IPR009003">
    <property type="entry name" value="Peptidase_S1_PA"/>
</dbReference>
<dbReference type="EMBL" id="AP023396">
    <property type="protein sequence ID" value="BCK55799.1"/>
    <property type="molecule type" value="Genomic_DNA"/>
</dbReference>
<keyword evidence="2" id="KW-1015">Disulfide bond</keyword>
<dbReference type="PROSITE" id="PS00134">
    <property type="entry name" value="TRYPSIN_HIS"/>
    <property type="match status" value="1"/>
</dbReference>
<evidence type="ECO:0000256" key="3">
    <source>
        <dbReference type="SAM" id="SignalP"/>
    </source>
</evidence>
<dbReference type="InterPro" id="IPR050430">
    <property type="entry name" value="Peptidase_S1"/>
</dbReference>
<dbReference type="GO" id="GO:0004252">
    <property type="term" value="F:serine-type endopeptidase activity"/>
    <property type="evidence" value="ECO:0007669"/>
    <property type="project" value="InterPro"/>
</dbReference>
<organism evidence="5 6">
    <name type="scientific">Nocardia wallacei</name>
    <dbReference type="NCBI Taxonomy" id="480035"/>
    <lineage>
        <taxon>Bacteria</taxon>
        <taxon>Bacillati</taxon>
        <taxon>Actinomycetota</taxon>
        <taxon>Actinomycetes</taxon>
        <taxon>Mycobacteriales</taxon>
        <taxon>Nocardiaceae</taxon>
        <taxon>Nocardia</taxon>
    </lineage>
</organism>
<protein>
    <submittedName>
        <fullName evidence="5">Serine protease</fullName>
    </submittedName>
</protein>
<dbReference type="GO" id="GO:0006508">
    <property type="term" value="P:proteolysis"/>
    <property type="evidence" value="ECO:0007669"/>
    <property type="project" value="UniProtKB-KW"/>
</dbReference>
<feature type="chain" id="PRO_5028987509" evidence="3">
    <location>
        <begin position="29"/>
        <end position="248"/>
    </location>
</feature>
<keyword evidence="5" id="KW-0645">Protease</keyword>
<dbReference type="SUPFAM" id="SSF50494">
    <property type="entry name" value="Trypsin-like serine proteases"/>
    <property type="match status" value="1"/>
</dbReference>
<reference evidence="5 6" key="1">
    <citation type="submission" date="2020-08" db="EMBL/GenBank/DDBJ databases">
        <title>Genome Sequencing of Nocardia wallacei strain FMUON74 and assembly.</title>
        <authorList>
            <person name="Toyokawa M."/>
            <person name="Uesaka K."/>
        </authorList>
    </citation>
    <scope>NUCLEOTIDE SEQUENCE [LARGE SCALE GENOMIC DNA]</scope>
    <source>
        <strain evidence="5 6">FMUON74</strain>
    </source>
</reference>
<dbReference type="Pfam" id="PF00089">
    <property type="entry name" value="Trypsin"/>
    <property type="match status" value="1"/>
</dbReference>
<keyword evidence="6" id="KW-1185">Reference proteome</keyword>
<keyword evidence="5" id="KW-0378">Hydrolase</keyword>
<dbReference type="KEGG" id="nwl:NWFMUON74_35710"/>
<dbReference type="PANTHER" id="PTHR24276:SF98">
    <property type="entry name" value="FI18310P1-RELATED"/>
    <property type="match status" value="1"/>
</dbReference>
<dbReference type="InterPro" id="IPR001254">
    <property type="entry name" value="Trypsin_dom"/>
</dbReference>
<dbReference type="GeneID" id="80348098"/>
<dbReference type="Proteomes" id="UP000516173">
    <property type="component" value="Chromosome"/>
</dbReference>
<evidence type="ECO:0000256" key="2">
    <source>
        <dbReference type="ARBA" id="ARBA00023157"/>
    </source>
</evidence>
<evidence type="ECO:0000259" key="4">
    <source>
        <dbReference type="PROSITE" id="PS50240"/>
    </source>
</evidence>
<feature type="domain" description="Peptidase S1" evidence="4">
    <location>
        <begin position="29"/>
        <end position="248"/>
    </location>
</feature>
<dbReference type="SMART" id="SM00020">
    <property type="entry name" value="Tryp_SPc"/>
    <property type="match status" value="1"/>
</dbReference>
<evidence type="ECO:0000313" key="5">
    <source>
        <dbReference type="EMBL" id="BCK55799.1"/>
    </source>
</evidence>
<dbReference type="PRINTS" id="PR00722">
    <property type="entry name" value="CHYMOTRYPSIN"/>
</dbReference>
<dbReference type="PANTHER" id="PTHR24276">
    <property type="entry name" value="POLYSERASE-RELATED"/>
    <property type="match status" value="1"/>
</dbReference>
<feature type="signal peptide" evidence="3">
    <location>
        <begin position="1"/>
        <end position="28"/>
    </location>
</feature>
<sequence>MQISRGGAAALTAAFLALGLSAAPPAGAVVGGTAAEASAYPWLAALGTPIYATRAGGQFCAGALVAPDRVVTAGHCGAVAKILPGTTVTFGRTNMAGPGGLTVAIKEVRLHPDFRVSVFGDDLAFHNDIAMLTLAEPVALPTLAVGPAHGDSAEVVGWGVTADDDMSNSRLHSARIPLLADDACAAYGAEFDPREAVCAGSTLADSAQFDSGGPLLVDGALAGIVSWGKGSAEPGYPGVYARVPTLDF</sequence>
<accession>A0A7G1KPM7</accession>
<dbReference type="AlphaFoldDB" id="A0A7G1KPM7"/>
<dbReference type="InterPro" id="IPR043504">
    <property type="entry name" value="Peptidase_S1_PA_chymotrypsin"/>
</dbReference>
<dbReference type="CDD" id="cd00190">
    <property type="entry name" value="Tryp_SPc"/>
    <property type="match status" value="1"/>
</dbReference>
<comment type="similarity">
    <text evidence="1">Belongs to the peptidase S1 family.</text>
</comment>
<evidence type="ECO:0000313" key="6">
    <source>
        <dbReference type="Proteomes" id="UP000516173"/>
    </source>
</evidence>
<proteinExistence type="inferred from homology"/>
<dbReference type="Gene3D" id="2.40.10.10">
    <property type="entry name" value="Trypsin-like serine proteases"/>
    <property type="match status" value="2"/>
</dbReference>
<dbReference type="InterPro" id="IPR001314">
    <property type="entry name" value="Peptidase_S1A"/>
</dbReference>
<gene>
    <name evidence="5" type="ORF">NWFMUON74_35710</name>
</gene>
<dbReference type="InterPro" id="IPR018114">
    <property type="entry name" value="TRYPSIN_HIS"/>
</dbReference>
<dbReference type="RefSeq" id="WP_187682985.1">
    <property type="nucleotide sequence ID" value="NZ_AP023396.1"/>
</dbReference>